<accession>A0A1G9MXP9</accession>
<dbReference type="STRING" id="380244.SAMN05216298_0011"/>
<dbReference type="OrthoDB" id="4601746at2"/>
<dbReference type="NCBIfam" id="NF041516">
    <property type="entry name" value="PA2928_fam"/>
    <property type="match status" value="1"/>
</dbReference>
<proteinExistence type="predicted"/>
<evidence type="ECO:0000313" key="2">
    <source>
        <dbReference type="EMBL" id="SDL78697.1"/>
    </source>
</evidence>
<sequence>MFHDFRAANPLPAHSQLVRSPYGTPEHPLVPKRRRGLGGGMFAATIALAIGIGATAIGGEYLTAPDPDVMLRSGIAFSADGLALVPYDRAAAGGLLAEIAGDVDAVRLAAVDLASGETRWDVQLADALDADAAAVAAGAEYAYIATGDGLQIRDLDDGSLVVGSGGVPGLEAAGSGTAAYGFDPAAGVVALDVDGGFHTVALDAREAAPADPAVAAAWSGRLAAEGAFPALGGMTTTEASVGEGATVGVEPTGADALGATLAVEDADGRRALGTRVYYEAAIVLDQTVTSATWEIDVDALIDGVLEDPTAAIDLIAPAGTAAGAPTGHVLVEHRTEPGAEGFTLTVVDLRTGLPTASLATADHLGRSMTAPGGHTVVLAVPADGLLLSDLVIVAPDGSVDRAVFGDLDLFGDSVD</sequence>
<dbReference type="EMBL" id="FNGF01000010">
    <property type="protein sequence ID" value="SDL78697.1"/>
    <property type="molecule type" value="Genomic_DNA"/>
</dbReference>
<keyword evidence="3" id="KW-1185">Reference proteome</keyword>
<evidence type="ECO:0000313" key="3">
    <source>
        <dbReference type="Proteomes" id="UP000198662"/>
    </source>
</evidence>
<dbReference type="InterPro" id="IPR048161">
    <property type="entry name" value="PA2928-like"/>
</dbReference>
<name>A0A1G9MXP9_9ACTN</name>
<dbReference type="AlphaFoldDB" id="A0A1G9MXP9"/>
<organism evidence="2 3">
    <name type="scientific">Glycomyces sambucus</name>
    <dbReference type="NCBI Taxonomy" id="380244"/>
    <lineage>
        <taxon>Bacteria</taxon>
        <taxon>Bacillati</taxon>
        <taxon>Actinomycetota</taxon>
        <taxon>Actinomycetes</taxon>
        <taxon>Glycomycetales</taxon>
        <taxon>Glycomycetaceae</taxon>
        <taxon>Glycomyces</taxon>
    </lineage>
</organism>
<reference evidence="3" key="1">
    <citation type="submission" date="2016-10" db="EMBL/GenBank/DDBJ databases">
        <authorList>
            <person name="Varghese N."/>
            <person name="Submissions S."/>
        </authorList>
    </citation>
    <scope>NUCLEOTIDE SEQUENCE [LARGE SCALE GENOMIC DNA]</scope>
    <source>
        <strain evidence="3">CGMCC 4.3147</strain>
    </source>
</reference>
<dbReference type="Proteomes" id="UP000198662">
    <property type="component" value="Unassembled WGS sequence"/>
</dbReference>
<keyword evidence="1" id="KW-0812">Transmembrane</keyword>
<gene>
    <name evidence="2" type="ORF">SAMN05216298_0011</name>
</gene>
<keyword evidence="1" id="KW-0472">Membrane</keyword>
<evidence type="ECO:0000256" key="1">
    <source>
        <dbReference type="SAM" id="Phobius"/>
    </source>
</evidence>
<feature type="transmembrane region" description="Helical" evidence="1">
    <location>
        <begin position="41"/>
        <end position="62"/>
    </location>
</feature>
<dbReference type="RefSeq" id="WP_091054340.1">
    <property type="nucleotide sequence ID" value="NZ_FNGF01000010.1"/>
</dbReference>
<protein>
    <submittedName>
        <fullName evidence="2">Uncharacterized protein</fullName>
    </submittedName>
</protein>
<keyword evidence="1" id="KW-1133">Transmembrane helix</keyword>